<evidence type="ECO:0000256" key="3">
    <source>
        <dbReference type="PROSITE-ProRule" id="PRU00284"/>
    </source>
</evidence>
<evidence type="ECO:0000313" key="7">
    <source>
        <dbReference type="Proteomes" id="UP000429595"/>
    </source>
</evidence>
<dbReference type="PANTHER" id="PTHR32089:SF114">
    <property type="entry name" value="METHYL-ACCEPTING CHEMOTAXIS PROTEIN MCPB"/>
    <property type="match status" value="1"/>
</dbReference>
<dbReference type="SUPFAM" id="SSF58104">
    <property type="entry name" value="Methyl-accepting chemotaxis protein (MCP) signaling domain"/>
    <property type="match status" value="1"/>
</dbReference>
<reference evidence="6 7" key="1">
    <citation type="submission" date="2019-10" db="EMBL/GenBank/DDBJ databases">
        <title>Bacillus aerolatum sp. nov., isolated from bioaerosol of sport playgrounds.</title>
        <authorList>
            <person name="Chen P."/>
            <person name="Zhang G."/>
        </authorList>
    </citation>
    <scope>NUCLEOTIDE SEQUENCE [LARGE SCALE GENOMIC DNA]</scope>
    <source>
        <strain evidence="6 7">CX253</strain>
    </source>
</reference>
<dbReference type="SMART" id="SM00283">
    <property type="entry name" value="MA"/>
    <property type="match status" value="1"/>
</dbReference>
<keyword evidence="4" id="KW-1133">Transmembrane helix</keyword>
<sequence>MKSEKNKLMHYIAGAVVVLAMLFNTLGRYFHLFNHSHGGGHIVSSYDIEAQYSAALNILLFMPLVLFAISIFLYQKNKNHPYIPYLLTLVLTFSSMAIISGGSGRVEFHFSIFMVVAALGYYQEIKLLLIMTSLFAIQHIAGLLIFPELIFGVHHYTFFMLLLHAIFLVLTSSAVSWQVHSNKKIEDYYKKKQHEQRNNIIEDIVGRLSVTSDQVLHVSESLSFNAKQSIEQSSQLAVSIGEVASGTEHQMNIIESNMNIISEINKGIQEINQTAQMTSKKSHLSAQEAQKGSQLIESLLTQMKEINQNVEVSFTTIKELHLRSQSIESIIGVITNIADQTNLLALNAAIEAARAGEYGKGFSVVANEVKKLAEQSLDSSKNISEIIKQILEESSRSVESMINVKSSATDGLEIAQHSNKVFHQISEASMNVAAQIQEISSLVEYLNSSSGKVNEAMRMMYATAEQSAASTKEITIATEQQHELTENTFQVSKELNDLTNELGGVISKLRD</sequence>
<feature type="transmembrane region" description="Helical" evidence="4">
    <location>
        <begin position="82"/>
        <end position="100"/>
    </location>
</feature>
<evidence type="ECO:0000256" key="4">
    <source>
        <dbReference type="SAM" id="Phobius"/>
    </source>
</evidence>
<evidence type="ECO:0000313" key="6">
    <source>
        <dbReference type="EMBL" id="KAB7709153.1"/>
    </source>
</evidence>
<dbReference type="AlphaFoldDB" id="A0A6I1FW43"/>
<comment type="caution">
    <text evidence="6">The sequence shown here is derived from an EMBL/GenBank/DDBJ whole genome shotgun (WGS) entry which is preliminary data.</text>
</comment>
<feature type="transmembrane region" description="Helical" evidence="4">
    <location>
        <begin position="12"/>
        <end position="32"/>
    </location>
</feature>
<keyword evidence="4" id="KW-0472">Membrane</keyword>
<dbReference type="CDD" id="cd11386">
    <property type="entry name" value="MCP_signal"/>
    <property type="match status" value="1"/>
</dbReference>
<evidence type="ECO:0000256" key="2">
    <source>
        <dbReference type="ARBA" id="ARBA00023224"/>
    </source>
</evidence>
<keyword evidence="4" id="KW-0812">Transmembrane</keyword>
<feature type="transmembrane region" description="Helical" evidence="4">
    <location>
        <begin position="158"/>
        <end position="177"/>
    </location>
</feature>
<dbReference type="Gene3D" id="1.10.287.950">
    <property type="entry name" value="Methyl-accepting chemotaxis protein"/>
    <property type="match status" value="1"/>
</dbReference>
<keyword evidence="2 3" id="KW-0807">Transducer</keyword>
<dbReference type="Pfam" id="PF00015">
    <property type="entry name" value="MCPsignal"/>
    <property type="match status" value="1"/>
</dbReference>
<protein>
    <recommendedName>
        <fullName evidence="5">Methyl-accepting transducer domain-containing protein</fullName>
    </recommendedName>
</protein>
<dbReference type="GO" id="GO:0016020">
    <property type="term" value="C:membrane"/>
    <property type="evidence" value="ECO:0007669"/>
    <property type="project" value="UniProtKB-SubCell"/>
</dbReference>
<organism evidence="6 7">
    <name type="scientific">Bacillus aerolatus</name>
    <dbReference type="NCBI Taxonomy" id="2653354"/>
    <lineage>
        <taxon>Bacteria</taxon>
        <taxon>Bacillati</taxon>
        <taxon>Bacillota</taxon>
        <taxon>Bacilli</taxon>
        <taxon>Bacillales</taxon>
        <taxon>Bacillaceae</taxon>
        <taxon>Bacillus</taxon>
    </lineage>
</organism>
<feature type="transmembrane region" description="Helical" evidence="4">
    <location>
        <begin position="127"/>
        <end position="146"/>
    </location>
</feature>
<dbReference type="EMBL" id="WEIO01000001">
    <property type="protein sequence ID" value="KAB7709153.1"/>
    <property type="molecule type" value="Genomic_DNA"/>
</dbReference>
<name>A0A6I1FW43_9BACI</name>
<comment type="subcellular location">
    <subcellularLocation>
        <location evidence="1">Membrane</location>
    </subcellularLocation>
</comment>
<dbReference type="GO" id="GO:0007165">
    <property type="term" value="P:signal transduction"/>
    <property type="evidence" value="ECO:0007669"/>
    <property type="project" value="UniProtKB-KW"/>
</dbReference>
<dbReference type="PROSITE" id="PS50111">
    <property type="entry name" value="CHEMOTAXIS_TRANSDUC_2"/>
    <property type="match status" value="1"/>
</dbReference>
<keyword evidence="7" id="KW-1185">Reference proteome</keyword>
<gene>
    <name evidence="6" type="ORF">F9802_03340</name>
</gene>
<feature type="transmembrane region" description="Helical" evidence="4">
    <location>
        <begin position="52"/>
        <end position="75"/>
    </location>
</feature>
<dbReference type="PANTHER" id="PTHR32089">
    <property type="entry name" value="METHYL-ACCEPTING CHEMOTAXIS PROTEIN MCPB"/>
    <property type="match status" value="1"/>
</dbReference>
<dbReference type="RefSeq" id="WP_152149680.1">
    <property type="nucleotide sequence ID" value="NZ_WEIO01000001.1"/>
</dbReference>
<dbReference type="InterPro" id="IPR004089">
    <property type="entry name" value="MCPsignal_dom"/>
</dbReference>
<proteinExistence type="predicted"/>
<evidence type="ECO:0000259" key="5">
    <source>
        <dbReference type="PROSITE" id="PS50111"/>
    </source>
</evidence>
<dbReference type="Proteomes" id="UP000429595">
    <property type="component" value="Unassembled WGS sequence"/>
</dbReference>
<feature type="domain" description="Methyl-accepting transducer" evidence="5">
    <location>
        <begin position="225"/>
        <end position="475"/>
    </location>
</feature>
<evidence type="ECO:0000256" key="1">
    <source>
        <dbReference type="ARBA" id="ARBA00004370"/>
    </source>
</evidence>
<accession>A0A6I1FW43</accession>